<evidence type="ECO:0000256" key="3">
    <source>
        <dbReference type="SAM" id="SignalP"/>
    </source>
</evidence>
<name>A0ABW3VWB9_9ACTN</name>
<dbReference type="Proteomes" id="UP001597229">
    <property type="component" value="Unassembled WGS sequence"/>
</dbReference>
<feature type="signal peptide" evidence="3">
    <location>
        <begin position="1"/>
        <end position="32"/>
    </location>
</feature>
<dbReference type="PROSITE" id="PS50853">
    <property type="entry name" value="FN3"/>
    <property type="match status" value="1"/>
</dbReference>
<dbReference type="EMBL" id="JBHTLX010000001">
    <property type="protein sequence ID" value="MFD1246208.1"/>
    <property type="molecule type" value="Genomic_DNA"/>
</dbReference>
<feature type="chain" id="PRO_5045851125" evidence="3">
    <location>
        <begin position="33"/>
        <end position="514"/>
    </location>
</feature>
<reference evidence="6" key="1">
    <citation type="journal article" date="2019" name="Int. J. Syst. Evol. Microbiol.">
        <title>The Global Catalogue of Microorganisms (GCM) 10K type strain sequencing project: providing services to taxonomists for standard genome sequencing and annotation.</title>
        <authorList>
            <consortium name="The Broad Institute Genomics Platform"/>
            <consortium name="The Broad Institute Genome Sequencing Center for Infectious Disease"/>
            <person name="Wu L."/>
            <person name="Ma J."/>
        </authorList>
    </citation>
    <scope>NUCLEOTIDE SEQUENCE [LARGE SCALE GENOMIC DNA]</scope>
    <source>
        <strain evidence="6">CCUG 52478</strain>
    </source>
</reference>
<gene>
    <name evidence="5" type="ORF">ACFQ3F_00265</name>
</gene>
<evidence type="ECO:0000256" key="2">
    <source>
        <dbReference type="ARBA" id="ARBA00023326"/>
    </source>
</evidence>
<keyword evidence="2" id="KW-0119">Carbohydrate metabolism</keyword>
<keyword evidence="3" id="KW-0732">Signal</keyword>
<dbReference type="InterPro" id="IPR013783">
    <property type="entry name" value="Ig-like_fold"/>
</dbReference>
<dbReference type="SMART" id="SM00060">
    <property type="entry name" value="FN3"/>
    <property type="match status" value="2"/>
</dbReference>
<sequence length="514" mass="54420">MTRWTRVPLALLLGAVLAITATVAGTATPAQAAAKPGPVGAVTATGRLAGGKANVALSWPKATGARSYQVLWSTSPAMRKPHKAGVRKRSYTVRGLALGRTWCFQVRGVNGRKLGKRSPVVCRRVDRVGQASPVWVHAQQLRSTASGPRVDLTVRWPRLAGATSYELDYRQANDLVVQAAGKATQRVPSSGAGGEQETVVPGLLPNRTYCFQVRGMGGGGPGLRSQRHCKVTMPADRGPLSPSASIDVNVTSWNICAVVSGCHAWGPRRDGIAKRIRALSSDLVAIQEAGMNSGHTVDATADLNRLLSADYGVGCTSGLGRDRILYYKKSTYRVVPSGASGDTIFKDGAGRYVGGACWVTVEDLATQTPITVASLHLKVGSTTADDDQRRAEAAQLVRAIGAGAGDRVLLVGDFNSSRSRPTDKSGDYLVDIGMRDSYDIAARYDSKTHYASAHGWGVVAGTTTMWGAHVDRVFSTPGIHVASWRVAEPMSGGRYTDLLSDHGPLQVALQVPIS</sequence>
<accession>A0ABW3VWB9</accession>
<dbReference type="Gene3D" id="2.60.40.10">
    <property type="entry name" value="Immunoglobulins"/>
    <property type="match status" value="2"/>
</dbReference>
<dbReference type="SUPFAM" id="SSF56219">
    <property type="entry name" value="DNase I-like"/>
    <property type="match status" value="1"/>
</dbReference>
<dbReference type="Pfam" id="PF00041">
    <property type="entry name" value="fn3"/>
    <property type="match status" value="1"/>
</dbReference>
<dbReference type="InterPro" id="IPR005135">
    <property type="entry name" value="Endo/exonuclease/phosphatase"/>
</dbReference>
<dbReference type="RefSeq" id="WP_367921663.1">
    <property type="nucleotide sequence ID" value="NZ_BAABAC010000048.1"/>
</dbReference>
<comment type="caution">
    <text evidence="5">The sequence shown here is derived from an EMBL/GenBank/DDBJ whole genome shotgun (WGS) entry which is preliminary data.</text>
</comment>
<keyword evidence="1" id="KW-0378">Hydrolase</keyword>
<dbReference type="InterPro" id="IPR036691">
    <property type="entry name" value="Endo/exonu/phosph_ase_sf"/>
</dbReference>
<evidence type="ECO:0000256" key="1">
    <source>
        <dbReference type="ARBA" id="ARBA00023295"/>
    </source>
</evidence>
<dbReference type="InterPro" id="IPR036116">
    <property type="entry name" value="FN3_sf"/>
</dbReference>
<evidence type="ECO:0000313" key="6">
    <source>
        <dbReference type="Proteomes" id="UP001597229"/>
    </source>
</evidence>
<keyword evidence="6" id="KW-1185">Reference proteome</keyword>
<keyword evidence="1" id="KW-0326">Glycosidase</keyword>
<organism evidence="5 6">
    <name type="scientific">Nocardioides ginsengisoli</name>
    <dbReference type="NCBI Taxonomy" id="363868"/>
    <lineage>
        <taxon>Bacteria</taxon>
        <taxon>Bacillati</taxon>
        <taxon>Actinomycetota</taxon>
        <taxon>Actinomycetes</taxon>
        <taxon>Propionibacteriales</taxon>
        <taxon>Nocardioidaceae</taxon>
        <taxon>Nocardioides</taxon>
    </lineage>
</organism>
<feature type="domain" description="Fibronectin type-III" evidence="4">
    <location>
        <begin position="137"/>
        <end position="235"/>
    </location>
</feature>
<evidence type="ECO:0000313" key="5">
    <source>
        <dbReference type="EMBL" id="MFD1246208.1"/>
    </source>
</evidence>
<evidence type="ECO:0000259" key="4">
    <source>
        <dbReference type="PROSITE" id="PS50853"/>
    </source>
</evidence>
<dbReference type="Pfam" id="PF03372">
    <property type="entry name" value="Exo_endo_phos"/>
    <property type="match status" value="1"/>
</dbReference>
<dbReference type="InterPro" id="IPR003961">
    <property type="entry name" value="FN3_dom"/>
</dbReference>
<protein>
    <submittedName>
        <fullName evidence="5">Fibronectin type III domain-containing protein</fullName>
    </submittedName>
</protein>
<dbReference type="SUPFAM" id="SSF49265">
    <property type="entry name" value="Fibronectin type III"/>
    <property type="match status" value="1"/>
</dbReference>
<keyword evidence="2" id="KW-0624">Polysaccharide degradation</keyword>
<dbReference type="CDD" id="cd00063">
    <property type="entry name" value="FN3"/>
    <property type="match status" value="2"/>
</dbReference>
<dbReference type="Gene3D" id="3.60.10.10">
    <property type="entry name" value="Endonuclease/exonuclease/phosphatase"/>
    <property type="match status" value="1"/>
</dbReference>
<proteinExistence type="predicted"/>